<feature type="compositionally biased region" description="Polar residues" evidence="1">
    <location>
        <begin position="156"/>
        <end position="180"/>
    </location>
</feature>
<proteinExistence type="predicted"/>
<name>A0AAW1D556_9HEMI</name>
<evidence type="ECO:0000256" key="1">
    <source>
        <dbReference type="SAM" id="MobiDB-lite"/>
    </source>
</evidence>
<protein>
    <submittedName>
        <fullName evidence="2">Uncharacterized protein</fullName>
    </submittedName>
</protein>
<feature type="region of interest" description="Disordered" evidence="1">
    <location>
        <begin position="148"/>
        <end position="180"/>
    </location>
</feature>
<sequence>MRWVVGVLKKGIQGSHALATSDFLISDKLNVELLPIEISSIRRLGKPHAQPRPVCLEVISEKKKYEILSNSSKLKGTKIGVSMDFHQDIVNERKKLRPFFIEAKKQGQQVKMVGDKLWLNGKTLSLQDLKKFKSGTANELNYVELASKKRKATSPLAKSSSSDRVSQRFQSSAGSSTNLS</sequence>
<evidence type="ECO:0000313" key="3">
    <source>
        <dbReference type="Proteomes" id="UP001461498"/>
    </source>
</evidence>
<gene>
    <name evidence="2" type="ORF">O3M35_010021</name>
</gene>
<reference evidence="2 3" key="1">
    <citation type="submission" date="2022-12" db="EMBL/GenBank/DDBJ databases">
        <title>Chromosome-level genome assembly of true bugs.</title>
        <authorList>
            <person name="Ma L."/>
            <person name="Li H."/>
        </authorList>
    </citation>
    <scope>NUCLEOTIDE SEQUENCE [LARGE SCALE GENOMIC DNA]</scope>
    <source>
        <strain evidence="2">Lab_2022b</strain>
    </source>
</reference>
<accession>A0AAW1D556</accession>
<dbReference type="EMBL" id="JAPXFL010000007">
    <property type="protein sequence ID" value="KAK9503475.1"/>
    <property type="molecule type" value="Genomic_DNA"/>
</dbReference>
<dbReference type="Proteomes" id="UP001461498">
    <property type="component" value="Unassembled WGS sequence"/>
</dbReference>
<evidence type="ECO:0000313" key="2">
    <source>
        <dbReference type="EMBL" id="KAK9503475.1"/>
    </source>
</evidence>
<keyword evidence="3" id="KW-1185">Reference proteome</keyword>
<comment type="caution">
    <text evidence="2">The sequence shown here is derived from an EMBL/GenBank/DDBJ whole genome shotgun (WGS) entry which is preliminary data.</text>
</comment>
<dbReference type="AlphaFoldDB" id="A0AAW1D556"/>
<organism evidence="2 3">
    <name type="scientific">Rhynocoris fuscipes</name>
    <dbReference type="NCBI Taxonomy" id="488301"/>
    <lineage>
        <taxon>Eukaryota</taxon>
        <taxon>Metazoa</taxon>
        <taxon>Ecdysozoa</taxon>
        <taxon>Arthropoda</taxon>
        <taxon>Hexapoda</taxon>
        <taxon>Insecta</taxon>
        <taxon>Pterygota</taxon>
        <taxon>Neoptera</taxon>
        <taxon>Paraneoptera</taxon>
        <taxon>Hemiptera</taxon>
        <taxon>Heteroptera</taxon>
        <taxon>Panheteroptera</taxon>
        <taxon>Cimicomorpha</taxon>
        <taxon>Reduviidae</taxon>
        <taxon>Harpactorinae</taxon>
        <taxon>Harpactorini</taxon>
        <taxon>Rhynocoris</taxon>
    </lineage>
</organism>